<evidence type="ECO:0000313" key="9">
    <source>
        <dbReference type="EMBL" id="RKP03603.1"/>
    </source>
</evidence>
<feature type="compositionally biased region" description="Polar residues" evidence="4">
    <location>
        <begin position="688"/>
        <end position="697"/>
    </location>
</feature>
<evidence type="ECO:0000256" key="1">
    <source>
        <dbReference type="ARBA" id="ARBA00022553"/>
    </source>
</evidence>
<evidence type="ECO:0000259" key="7">
    <source>
        <dbReference type="PROSITE" id="PS50112"/>
    </source>
</evidence>
<evidence type="ECO:0000259" key="8">
    <source>
        <dbReference type="PROSITE" id="PS50113"/>
    </source>
</evidence>
<dbReference type="OrthoDB" id="10266508at2759"/>
<dbReference type="InterPro" id="IPR011006">
    <property type="entry name" value="CheY-like_superfamily"/>
</dbReference>
<feature type="compositionally biased region" description="Low complexity" evidence="4">
    <location>
        <begin position="2297"/>
        <end position="2306"/>
    </location>
</feature>
<organism evidence="9 10">
    <name type="scientific">Caulochytrium protostelioides</name>
    <dbReference type="NCBI Taxonomy" id="1555241"/>
    <lineage>
        <taxon>Eukaryota</taxon>
        <taxon>Fungi</taxon>
        <taxon>Fungi incertae sedis</taxon>
        <taxon>Chytridiomycota</taxon>
        <taxon>Chytridiomycota incertae sedis</taxon>
        <taxon>Chytridiomycetes</taxon>
        <taxon>Caulochytriales</taxon>
        <taxon>Caulochytriaceae</taxon>
        <taxon>Caulochytrium</taxon>
    </lineage>
</organism>
<dbReference type="Pfam" id="PF08447">
    <property type="entry name" value="PAS_3"/>
    <property type="match status" value="1"/>
</dbReference>
<feature type="compositionally biased region" description="Low complexity" evidence="4">
    <location>
        <begin position="2139"/>
        <end position="2159"/>
    </location>
</feature>
<dbReference type="Gene3D" id="1.10.287.130">
    <property type="match status" value="1"/>
</dbReference>
<gene>
    <name evidence="9" type="ORF">CXG81DRAFT_16839</name>
</gene>
<dbReference type="PROSITE" id="PS50110">
    <property type="entry name" value="RESPONSE_REGULATORY"/>
    <property type="match status" value="1"/>
</dbReference>
<dbReference type="STRING" id="1555241.A0A4P9XDP4"/>
<dbReference type="InterPro" id="IPR013655">
    <property type="entry name" value="PAS_fold_3"/>
</dbReference>
<dbReference type="Pfam" id="PF02518">
    <property type="entry name" value="HATPase_c"/>
    <property type="match status" value="1"/>
</dbReference>
<dbReference type="CDD" id="cd00082">
    <property type="entry name" value="HisKA"/>
    <property type="match status" value="1"/>
</dbReference>
<feature type="domain" description="Response regulatory" evidence="6">
    <location>
        <begin position="2514"/>
        <end position="2703"/>
    </location>
</feature>
<dbReference type="PROSITE" id="PS50113">
    <property type="entry name" value="PAC"/>
    <property type="match status" value="1"/>
</dbReference>
<protein>
    <recommendedName>
        <fullName evidence="11">Histidine kinase</fullName>
    </recommendedName>
</protein>
<dbReference type="InterPro" id="IPR000700">
    <property type="entry name" value="PAS-assoc_C"/>
</dbReference>
<dbReference type="SMART" id="SM00448">
    <property type="entry name" value="REC"/>
    <property type="match status" value="1"/>
</dbReference>
<evidence type="ECO:0008006" key="11">
    <source>
        <dbReference type="Google" id="ProtNLM"/>
    </source>
</evidence>
<dbReference type="NCBIfam" id="TIGR00229">
    <property type="entry name" value="sensory_box"/>
    <property type="match status" value="1"/>
</dbReference>
<dbReference type="Proteomes" id="UP000274922">
    <property type="component" value="Unassembled WGS sequence"/>
</dbReference>
<dbReference type="InterPro" id="IPR003661">
    <property type="entry name" value="HisK_dim/P_dom"/>
</dbReference>
<evidence type="ECO:0000259" key="6">
    <source>
        <dbReference type="PROSITE" id="PS50110"/>
    </source>
</evidence>
<feature type="region of interest" description="Disordered" evidence="4">
    <location>
        <begin position="576"/>
        <end position="602"/>
    </location>
</feature>
<feature type="domain" description="PAC" evidence="8">
    <location>
        <begin position="1363"/>
        <end position="1416"/>
    </location>
</feature>
<keyword evidence="1 3" id="KW-0597">Phosphoprotein</keyword>
<dbReference type="SUPFAM" id="SSF47384">
    <property type="entry name" value="Homodimeric domain of signal transducing histidine kinase"/>
    <property type="match status" value="1"/>
</dbReference>
<dbReference type="Gene3D" id="3.30.450.20">
    <property type="entry name" value="PAS domain"/>
    <property type="match status" value="2"/>
</dbReference>
<feature type="region of interest" description="Disordered" evidence="4">
    <location>
        <begin position="2586"/>
        <end position="2618"/>
    </location>
</feature>
<keyword evidence="10" id="KW-1185">Reference proteome</keyword>
<feature type="region of interest" description="Disordered" evidence="4">
    <location>
        <begin position="309"/>
        <end position="412"/>
    </location>
</feature>
<feature type="region of interest" description="Disordered" evidence="4">
    <location>
        <begin position="2135"/>
        <end position="2164"/>
    </location>
</feature>
<dbReference type="SUPFAM" id="SSF55874">
    <property type="entry name" value="ATPase domain of HSP90 chaperone/DNA topoisomerase II/histidine kinase"/>
    <property type="match status" value="2"/>
</dbReference>
<feature type="domain" description="Histidine kinase" evidence="5">
    <location>
        <begin position="1576"/>
        <end position="2127"/>
    </location>
</feature>
<feature type="domain" description="PAS" evidence="7">
    <location>
        <begin position="1294"/>
        <end position="1360"/>
    </location>
</feature>
<feature type="region of interest" description="Disordered" evidence="4">
    <location>
        <begin position="2485"/>
        <end position="2504"/>
    </location>
</feature>
<reference evidence="10" key="1">
    <citation type="journal article" date="2018" name="Nat. Microbiol.">
        <title>Leveraging single-cell genomics to expand the fungal tree of life.</title>
        <authorList>
            <person name="Ahrendt S.R."/>
            <person name="Quandt C.A."/>
            <person name="Ciobanu D."/>
            <person name="Clum A."/>
            <person name="Salamov A."/>
            <person name="Andreopoulos B."/>
            <person name="Cheng J.F."/>
            <person name="Woyke T."/>
            <person name="Pelin A."/>
            <person name="Henrissat B."/>
            <person name="Reynolds N.K."/>
            <person name="Benny G.L."/>
            <person name="Smith M.E."/>
            <person name="James T.Y."/>
            <person name="Grigoriev I.V."/>
        </authorList>
    </citation>
    <scope>NUCLEOTIDE SEQUENCE [LARGE SCALE GENOMIC DNA]</scope>
    <source>
        <strain evidence="10">ATCC 52028</strain>
    </source>
</reference>
<dbReference type="GO" id="GO:0000155">
    <property type="term" value="F:phosphorelay sensor kinase activity"/>
    <property type="evidence" value="ECO:0007669"/>
    <property type="project" value="InterPro"/>
</dbReference>
<keyword evidence="2" id="KW-0902">Two-component regulatory system</keyword>
<dbReference type="Gene3D" id="3.30.565.10">
    <property type="entry name" value="Histidine kinase-like ATPase, C-terminal domain"/>
    <property type="match status" value="2"/>
</dbReference>
<feature type="region of interest" description="Disordered" evidence="4">
    <location>
        <begin position="1905"/>
        <end position="2003"/>
    </location>
</feature>
<dbReference type="InterPro" id="IPR036097">
    <property type="entry name" value="HisK_dim/P_sf"/>
</dbReference>
<feature type="compositionally biased region" description="Low complexity" evidence="4">
    <location>
        <begin position="1905"/>
        <end position="1927"/>
    </location>
</feature>
<dbReference type="InterPro" id="IPR003594">
    <property type="entry name" value="HATPase_dom"/>
</dbReference>
<feature type="compositionally biased region" description="Low complexity" evidence="4">
    <location>
        <begin position="2427"/>
        <end position="2462"/>
    </location>
</feature>
<sequence length="2723" mass="277705">MTTGSLLASPTPIPSDRSPADGRTTSHRSRSVSASASASVTASASGPASRSAAESWSPVPDSDSGTSETRSTAPTTITASAPAAGSAPGAARASPASSTQFITPSEDPNHATNGTFFASSTSLPQSWRIEILESVLEALQVDVQAWDAEGNLLYQTDNVPSTQSSSVLSVTSSPDVAYVARHGGAPSHLGGNAALRHHGLTGHVAANPTPARVMTTADRANHAASTGAAQSYPTVPTTSTAASPHLLAAAAAAAVPAAHTVPLTAAPPPCPYLSPLEVPMITSSQLLSSPASVPFTAYVAATAAGRLPPAAARSGPRAPPGRPHSPAASASPAGWSTLGAVATTGTTNTTTATTVTTHPPTATLTGFGGDGGDGDGDADAYPFPPTPALHHAKSGAARAPPTFSSAHSESLPDGDEFPFAPVPSAPAVVVTAAPATAAATTVAAAVEPVIARRRRGSVSTIDAEAEGEGDMDTDAEPASTSSVDRGGASYASYESGRTPPALPAAAAALACDPARHAGPLPRKHGAVAVAAASRHAARSMPRRHELERVLFVGSMRVKILVAKRWRSSGIAAQRQSPLYAPAPGSAPATPVGEGLPRSPGGIDSSRIMTAMHAQVGQSFDPAMHVLGNPIMRSMASHRRPAAPAAGTAAAAATMAAANSAYLNHAPSIASSITGSSILTRRRQLAANAGNTGQASGSGVSGRLESHRSPSVSASETGAAYVVHTPPPPSSALVYNPSHLSISLSGSGSGHEGSGSESGFVGTGSTGGSYERMAVPLPLAPESLGQPVGRGAVLPVAGLREPPIMSPGLRIPASGMLASHDECSEGTAAPTNPSFTPAAGGVAFAPSGALSSSGGSHRAVGSDGHGGNVHATPPFPAVPVDAVGRIRQTPTHSLIHGGGHAPFSQPFPSSLSSLLVSSYQFANVPVVVSETRHVTAHAAHAPSLDDTDPRRFHLSSVASPPPPPPVPSAPQASLSVPVSVPPPPMAPGYAHMEPSHSAATVEPSMAAAAAAPLFMTGLPPPLAPSVPMTLPSRMDTHLLPLPQSLEGSAPGSAAGLCITAAAETMRPPLMGGEAVSTRPPAPVPVPHRDAPAAAWSGAAGLPVPGSPVCCPSCAEPLPVPTMMAAAAAASGYPVAPLVPSTAALTQTSASQVRPPPSLPLPVPLLMPSPIPATASSLSPSSSVVSSKPMPVALASPVPAPAVPHLAAHEETPVRSTAGAPRTQPEPVVDMERMSDTSGHRSDSTSASTTAAIATAAAAAATMPPPPLSPTMAPGSNQHVLTQRLGLDKSLLLTCLVEAFDLMPHLLWFANARGSAEYFNTRWLAYTGQRHEAAVGFGWVDHVHPEDAPVVRRMIDQALTRQMPYEVEYRLRRYDGVYRWFLVMGVPMWDPTHTRILRWFGSNTDIHERHRQDLENRALATQLDERRILWESTLQQMPLSVLVANRYDREFFFLNDYSFWIWGAEELRSIETVCRYLKTRDGTPVSWESWAMSRSLYWGEVVSGEEYMIDRGHGQPVQYLRVSSAPIYDTCQRSVEVAVVVCEDVTAHVQREQECARLQMSEQSALTANKIKSEFFAQTAHEIRTPCAAVIGLCELLLDSALDTEQREYVEGIRRSGESLLFIINDILDFSKIEAGKLDLVYEAFNPRTILQQIVSLTTPLTRKRQLRIETRIAPDFPQSVYADPDRIQQIVTNFMSNAIKFSSPDSPIILSAETLGAPFLWTEAHSREEAERLQAVATQHAQEAARLTTVGTTTTTTTATATATATTLTMDTPRVSATPALMGVGGTVNVGIGTAATPLSAFDGATVATVSSSLVTPSGELHGMSYETVATALPAIASGSAPVPVPSAVSTAGSSSVPVPLHAAAGLHVGSLPLVAPDVPRTTLRVSTAATAAAAAAAAVAAAGSSGSYANSVSESQPSRRSRPTTPRSPAPLSLVPAHGMDSPATSLSALSPVSPPRRAPLPLASPEPHPVAPLAAAHPTHAHAAPSSASASSEAVDASGGAADRAPITATTTSTTTAAGGAVAAASSGSAATSPTRPSPFVPVVGKYYQRIRISVQDHGIGMSKETIERLFRPFSQADSNTTRKYGGTGLGLIISLRLAHLLHAQISVESELNVGSTFRLDLIVQPIHDDPPRAPLGAAAATATAPSTVSPASTVSVPGMGGRAHSATAATLAGPIDHAVPENLHAPAPTLFSSLLHAVEAANLNELPPQAVGSALIHAATTLPGAGGAPVLPSRLSPHHRIAAAAAASVAAPSAGDGDGDGDGASPARGTRDAAKAVDDEADNRTDADDAASVRSSLSNLSATATTCEPEPLLTSPYVSGADRVEPWPAAASVASAASVSVSESVSSVSAPRQATPGTAVGALAAAASVTSTDTTKHSQTMSNVSGASAVSRVLKDARIVNAQLPPEILSDLVHRDDAARHAAVGAPDAAASEPGSPAAEPVAPAPRPLGALPALPAASPHVTPTATPLSHTSFESLTASGTPAWSALPAPEPAAGGAAAAASTPTPACKGHILVAEDNRIAQLIAEKTLQKHGFRVTLASTGVEAVELVVGAASRPLRDADDAAAAAAATAAAEAAPLALPSPSVAPPPPSPFSVLSSPVPAPAPTPAPRADSGAATGLLRGPYDAILMDCVMPLMDGYEAAKLIRLHEKAHGMRRTPILAFTADALRIGSSKVEERGMDDYVTKPIKGKLLIDKLEYWIHAARHHGPATGTAAAADAPH</sequence>
<feature type="region of interest" description="Disordered" evidence="4">
    <location>
        <begin position="687"/>
        <end position="715"/>
    </location>
</feature>
<dbReference type="InterPro" id="IPR001610">
    <property type="entry name" value="PAC"/>
</dbReference>
<feature type="region of interest" description="Disordered" evidence="4">
    <location>
        <begin position="848"/>
        <end position="873"/>
    </location>
</feature>
<dbReference type="FunFam" id="3.30.450.20:FF:000099">
    <property type="entry name" value="Sensory box sensor histidine kinase"/>
    <property type="match status" value="1"/>
</dbReference>
<feature type="region of interest" description="Disordered" evidence="4">
    <location>
        <begin position="742"/>
        <end position="764"/>
    </location>
</feature>
<feature type="compositionally biased region" description="Low complexity" evidence="4">
    <location>
        <begin position="66"/>
        <end position="99"/>
    </location>
</feature>
<dbReference type="InterPro" id="IPR000014">
    <property type="entry name" value="PAS"/>
</dbReference>
<dbReference type="PROSITE" id="PS50112">
    <property type="entry name" value="PAS"/>
    <property type="match status" value="1"/>
</dbReference>
<dbReference type="PROSITE" id="PS50109">
    <property type="entry name" value="HIS_KIN"/>
    <property type="match status" value="1"/>
</dbReference>
<dbReference type="SMART" id="SM00387">
    <property type="entry name" value="HATPase_c"/>
    <property type="match status" value="1"/>
</dbReference>
<dbReference type="SUPFAM" id="SSF52172">
    <property type="entry name" value="CheY-like"/>
    <property type="match status" value="2"/>
</dbReference>
<dbReference type="Gene3D" id="3.40.50.2300">
    <property type="match status" value="1"/>
</dbReference>
<evidence type="ECO:0000256" key="3">
    <source>
        <dbReference type="PROSITE-ProRule" id="PRU00169"/>
    </source>
</evidence>
<feature type="region of interest" description="Disordered" evidence="4">
    <location>
        <begin position="2422"/>
        <end position="2471"/>
    </location>
</feature>
<feature type="compositionally biased region" description="Low complexity" evidence="4">
    <location>
        <begin position="1942"/>
        <end position="1952"/>
    </location>
</feature>
<dbReference type="CDD" id="cd17546">
    <property type="entry name" value="REC_hyHK_CKI1_RcsC-like"/>
    <property type="match status" value="1"/>
</dbReference>
<dbReference type="InterPro" id="IPR005467">
    <property type="entry name" value="His_kinase_dom"/>
</dbReference>
<dbReference type="InterPro" id="IPR036890">
    <property type="entry name" value="HATPase_C_sf"/>
</dbReference>
<evidence type="ECO:0000313" key="10">
    <source>
        <dbReference type="Proteomes" id="UP000274922"/>
    </source>
</evidence>
<dbReference type="InterPro" id="IPR035965">
    <property type="entry name" value="PAS-like_dom_sf"/>
</dbReference>
<proteinExistence type="predicted"/>
<dbReference type="SMART" id="SM00388">
    <property type="entry name" value="HisKA"/>
    <property type="match status" value="1"/>
</dbReference>
<evidence type="ECO:0000256" key="4">
    <source>
        <dbReference type="SAM" id="MobiDB-lite"/>
    </source>
</evidence>
<dbReference type="Pfam" id="PF00512">
    <property type="entry name" value="HisKA"/>
    <property type="match status" value="1"/>
</dbReference>
<feature type="compositionally biased region" description="Low complexity" evidence="4">
    <location>
        <begin position="1972"/>
        <end position="2003"/>
    </location>
</feature>
<accession>A0A4P9XDP4</accession>
<dbReference type="InterPro" id="IPR004358">
    <property type="entry name" value="Sig_transdc_His_kin-like_C"/>
</dbReference>
<dbReference type="InterPro" id="IPR001789">
    <property type="entry name" value="Sig_transdc_resp-reg_receiver"/>
</dbReference>
<feature type="compositionally biased region" description="Low complexity" evidence="4">
    <location>
        <begin position="2488"/>
        <end position="2504"/>
    </location>
</feature>
<dbReference type="Pfam" id="PF00072">
    <property type="entry name" value="Response_reg"/>
    <property type="match status" value="1"/>
</dbReference>
<feature type="region of interest" description="Disordered" evidence="4">
    <location>
        <begin position="455"/>
        <end position="497"/>
    </location>
</feature>
<dbReference type="PRINTS" id="PR00344">
    <property type="entry name" value="BCTRLSENSOR"/>
</dbReference>
<feature type="compositionally biased region" description="Low complexity" evidence="4">
    <location>
        <begin position="324"/>
        <end position="365"/>
    </location>
</feature>
<dbReference type="CDD" id="cd00130">
    <property type="entry name" value="PAS"/>
    <property type="match status" value="1"/>
</dbReference>
<feature type="compositionally biased region" description="Low complexity" evidence="4">
    <location>
        <begin position="968"/>
        <end position="977"/>
    </location>
</feature>
<dbReference type="EMBL" id="ML014120">
    <property type="protein sequence ID" value="RKP03603.1"/>
    <property type="molecule type" value="Genomic_DNA"/>
</dbReference>
<evidence type="ECO:0000259" key="5">
    <source>
        <dbReference type="PROSITE" id="PS50109"/>
    </source>
</evidence>
<evidence type="ECO:0000256" key="2">
    <source>
        <dbReference type="ARBA" id="ARBA00023012"/>
    </source>
</evidence>
<feature type="region of interest" description="Disordered" evidence="4">
    <location>
        <begin position="1"/>
        <end position="117"/>
    </location>
</feature>
<feature type="compositionally biased region" description="Basic and acidic residues" evidence="4">
    <location>
        <begin position="2271"/>
        <end position="2289"/>
    </location>
</feature>
<dbReference type="PANTHER" id="PTHR45339">
    <property type="entry name" value="HYBRID SIGNAL TRANSDUCTION HISTIDINE KINASE J"/>
    <property type="match status" value="1"/>
</dbReference>
<feature type="modified residue" description="4-aspartylphosphate" evidence="3">
    <location>
        <position position="2633"/>
    </location>
</feature>
<feature type="compositionally biased region" description="Acidic residues" evidence="4">
    <location>
        <begin position="463"/>
        <end position="475"/>
    </location>
</feature>
<dbReference type="SUPFAM" id="SSF55785">
    <property type="entry name" value="PYP-like sensor domain (PAS domain)"/>
    <property type="match status" value="1"/>
</dbReference>
<feature type="compositionally biased region" description="Pro residues" evidence="4">
    <location>
        <begin position="958"/>
        <end position="967"/>
    </location>
</feature>
<name>A0A4P9XDP4_9FUNG</name>
<feature type="region of interest" description="Disordered" evidence="4">
    <location>
        <begin position="937"/>
        <end position="978"/>
    </location>
</feature>
<dbReference type="PANTHER" id="PTHR45339:SF1">
    <property type="entry name" value="HYBRID SIGNAL TRANSDUCTION HISTIDINE KINASE J"/>
    <property type="match status" value="1"/>
</dbReference>
<dbReference type="SMART" id="SM00086">
    <property type="entry name" value="PAC"/>
    <property type="match status" value="2"/>
</dbReference>
<feature type="region of interest" description="Disordered" evidence="4">
    <location>
        <begin position="2253"/>
        <end position="2306"/>
    </location>
</feature>
<feature type="compositionally biased region" description="Low complexity" evidence="4">
    <location>
        <begin position="31"/>
        <end position="55"/>
    </location>
</feature>
<feature type="compositionally biased region" description="Pro residues" evidence="4">
    <location>
        <begin position="1953"/>
        <end position="1971"/>
    </location>
</feature>